<reference evidence="4 5" key="1">
    <citation type="submission" date="2020-05" db="EMBL/GenBank/DDBJ databases">
        <title>Thioclava electrotropha strain Elox9 finished genome.</title>
        <authorList>
            <person name="Rowe A.R."/>
            <person name="Wilbanks E.G."/>
        </authorList>
    </citation>
    <scope>NUCLEOTIDE SEQUENCE [LARGE SCALE GENOMIC DNA]</scope>
    <source>
        <strain evidence="4 5">Elox9</strain>
    </source>
</reference>
<evidence type="ECO:0000259" key="3">
    <source>
        <dbReference type="PROSITE" id="PS50930"/>
    </source>
</evidence>
<accession>A0ABX6YQ49</accession>
<dbReference type="InterPro" id="IPR007492">
    <property type="entry name" value="LytTR_DNA-bd_dom"/>
</dbReference>
<feature type="transmembrane region" description="Helical" evidence="2">
    <location>
        <begin position="12"/>
        <end position="34"/>
    </location>
</feature>
<keyword evidence="5" id="KW-1185">Reference proteome</keyword>
<name>A0ABX6YQ49_9RHOB</name>
<gene>
    <name evidence="4" type="ORF">AKL02_002455</name>
</gene>
<organism evidence="4 5">
    <name type="scientific">Thioclava electrotropha</name>
    <dbReference type="NCBI Taxonomy" id="1549850"/>
    <lineage>
        <taxon>Bacteria</taxon>
        <taxon>Pseudomonadati</taxon>
        <taxon>Pseudomonadota</taxon>
        <taxon>Alphaproteobacteria</taxon>
        <taxon>Rhodobacterales</taxon>
        <taxon>Paracoccaceae</taxon>
        <taxon>Thioclava</taxon>
    </lineage>
</organism>
<evidence type="ECO:0000256" key="2">
    <source>
        <dbReference type="SAM" id="Phobius"/>
    </source>
</evidence>
<feature type="region of interest" description="Disordered" evidence="1">
    <location>
        <begin position="136"/>
        <end position="155"/>
    </location>
</feature>
<evidence type="ECO:0000256" key="1">
    <source>
        <dbReference type="SAM" id="MobiDB-lite"/>
    </source>
</evidence>
<dbReference type="PROSITE" id="PS50930">
    <property type="entry name" value="HTH_LYTTR"/>
    <property type="match status" value="1"/>
</dbReference>
<feature type="domain" description="HTH LytTR-type" evidence="3">
    <location>
        <begin position="187"/>
        <end position="274"/>
    </location>
</feature>
<keyword evidence="2" id="KW-0812">Transmembrane</keyword>
<dbReference type="Gene3D" id="2.40.50.1020">
    <property type="entry name" value="LytTr DNA-binding domain"/>
    <property type="match status" value="1"/>
</dbReference>
<evidence type="ECO:0000313" key="5">
    <source>
        <dbReference type="Proteomes" id="UP000192422"/>
    </source>
</evidence>
<dbReference type="SMART" id="SM00850">
    <property type="entry name" value="LytTR"/>
    <property type="match status" value="1"/>
</dbReference>
<dbReference type="Proteomes" id="UP000192422">
    <property type="component" value="Chromosome"/>
</dbReference>
<feature type="transmembrane region" description="Helical" evidence="2">
    <location>
        <begin position="116"/>
        <end position="134"/>
    </location>
</feature>
<sequence>MAGFWKIYWRALKIPALPVIWVVASLFGIVAGPFNTLESMLLGARVIFWPLSVAVGILIGAAIRIFVRRKLGLRRFRYEAPTLAGLSALVLTVPLYLLVLLLAAKPNFRGFEIFHMAGYILGLSMAGSTLRHWMAPQQGRPKRTQEASVDAAEKQARRDVEAAGKGALSSRAPRLLYRLEPDLRAPLIRLAVNDHYVDVVTEAGQTSLLIRLADAITETEGAPGLQVHRSHWVARDAVRGMRKEKGRLFLQMADGEEVPVSRTYQPQVEAARFRAPGADGMAAQ</sequence>
<keyword evidence="2" id="KW-0472">Membrane</keyword>
<protein>
    <submittedName>
        <fullName evidence="4">LytTR family transcriptional regulator</fullName>
    </submittedName>
</protein>
<evidence type="ECO:0000313" key="4">
    <source>
        <dbReference type="EMBL" id="QPZ89860.1"/>
    </source>
</evidence>
<dbReference type="EMBL" id="CP053562">
    <property type="protein sequence ID" value="QPZ89860.1"/>
    <property type="molecule type" value="Genomic_DNA"/>
</dbReference>
<feature type="transmembrane region" description="Helical" evidence="2">
    <location>
        <begin position="46"/>
        <end position="67"/>
    </location>
</feature>
<keyword evidence="2" id="KW-1133">Transmembrane helix</keyword>
<dbReference type="RefSeq" id="WP_083077734.1">
    <property type="nucleotide sequence ID" value="NZ_CP053562.1"/>
</dbReference>
<proteinExistence type="predicted"/>
<dbReference type="Pfam" id="PF04397">
    <property type="entry name" value="LytTR"/>
    <property type="match status" value="1"/>
</dbReference>
<feature type="transmembrane region" description="Helical" evidence="2">
    <location>
        <begin position="83"/>
        <end position="104"/>
    </location>
</feature>